<keyword evidence="3" id="KW-1185">Reference proteome</keyword>
<organism evidence="2 3">
    <name type="scientific">Madurella fahalii</name>
    <dbReference type="NCBI Taxonomy" id="1157608"/>
    <lineage>
        <taxon>Eukaryota</taxon>
        <taxon>Fungi</taxon>
        <taxon>Dikarya</taxon>
        <taxon>Ascomycota</taxon>
        <taxon>Pezizomycotina</taxon>
        <taxon>Sordariomycetes</taxon>
        <taxon>Sordariomycetidae</taxon>
        <taxon>Sordariales</taxon>
        <taxon>Sordariales incertae sedis</taxon>
        <taxon>Madurella</taxon>
    </lineage>
</organism>
<comment type="caution">
    <text evidence="2">The sequence shown here is derived from an EMBL/GenBank/DDBJ whole genome shotgun (WGS) entry which is preliminary data.</text>
</comment>
<dbReference type="PANTHER" id="PTHR24148">
    <property type="entry name" value="ANKYRIN REPEAT DOMAIN-CONTAINING PROTEIN 39 HOMOLOG-RELATED"/>
    <property type="match status" value="1"/>
</dbReference>
<proteinExistence type="predicted"/>
<evidence type="ECO:0000259" key="1">
    <source>
        <dbReference type="Pfam" id="PF06985"/>
    </source>
</evidence>
<accession>A0ABQ0G9P1</accession>
<gene>
    <name evidence="2" type="ORF">MFIFM68171_04693</name>
</gene>
<dbReference type="InterPro" id="IPR010730">
    <property type="entry name" value="HET"/>
</dbReference>
<dbReference type="InterPro" id="IPR052895">
    <property type="entry name" value="HetReg/Transcr_Mod"/>
</dbReference>
<dbReference type="GeneID" id="98175436"/>
<dbReference type="EMBL" id="BAAFSV010000002">
    <property type="protein sequence ID" value="GAB1314483.1"/>
    <property type="molecule type" value="Genomic_DNA"/>
</dbReference>
<name>A0ABQ0G9P1_9PEZI</name>
<dbReference type="PANTHER" id="PTHR24148:SF64">
    <property type="entry name" value="HETEROKARYON INCOMPATIBILITY DOMAIN-CONTAINING PROTEIN"/>
    <property type="match status" value="1"/>
</dbReference>
<dbReference type="Proteomes" id="UP001628179">
    <property type="component" value="Unassembled WGS sequence"/>
</dbReference>
<dbReference type="RefSeq" id="XP_070916214.1">
    <property type="nucleotide sequence ID" value="XM_071060113.1"/>
</dbReference>
<reference evidence="2 3" key="1">
    <citation type="submission" date="2024-09" db="EMBL/GenBank/DDBJ databases">
        <title>Itraconazole resistance in Madurella fahalii resulting from another homologue of gene encoding cytochrome P450 14-alpha sterol demethylase (CYP51).</title>
        <authorList>
            <person name="Yoshioka I."/>
            <person name="Fahal A.H."/>
            <person name="Kaneko S."/>
            <person name="Yaguchi T."/>
        </authorList>
    </citation>
    <scope>NUCLEOTIDE SEQUENCE [LARGE SCALE GENOMIC DNA]</scope>
    <source>
        <strain evidence="2 3">IFM 68171</strain>
    </source>
</reference>
<dbReference type="Pfam" id="PF06985">
    <property type="entry name" value="HET"/>
    <property type="match status" value="1"/>
</dbReference>
<evidence type="ECO:0000313" key="2">
    <source>
        <dbReference type="EMBL" id="GAB1314483.1"/>
    </source>
</evidence>
<evidence type="ECO:0000313" key="3">
    <source>
        <dbReference type="Proteomes" id="UP001628179"/>
    </source>
</evidence>
<protein>
    <recommendedName>
        <fullName evidence="1">Heterokaryon incompatibility domain-containing protein</fullName>
    </recommendedName>
</protein>
<feature type="domain" description="Heterokaryon incompatibility" evidence="1">
    <location>
        <begin position="35"/>
        <end position="200"/>
    </location>
</feature>
<sequence length="770" mass="86178">MATDIPTRLLGLVNDEYFVFDTQDPSYRDKVKSFDIVSYRWGRPVSKYDCKIRGVDWHVTIPGAKLDDIQNLMKSERIRYMWADCVCIKAGDEADTAKEIANMYAYYQKAERCHILVDVEQAVAGATIVLDSKALTLDLSTRLANWADDKKTPWAFPLGRSTVASAAIDAGLLNCYATCIDRITSLFENEYFSRVWTFQELLLGKQICMWGVSEDKAEKLQRWIETSRVHKTDAINAVLAVIRAHQRYLISLQARVRGIRNARTDIITGGPSWWVDNPGGVSNIFSAVSIMPRECTDQKDVFRGLLGIFNGIFDAGEIETYMQGDMNRMTFEFFRRLSKRTGYAWTRLVLSGKRQTQPGWDWIPVVAENGRPTTDCFAGVANLGALDNRGAKTLVVSNATTVAWVSPRPYVDVTVRRIAERDGDYGSRGSGFRFSFRGCNYGKSGKSPGGSSGTGTKEPERCQDVTADETGRFLVRCGTILGHLLDPGHDIGEYRRRLFGGLGPVWKPTDANAKPIDWVDRCVSGTYLATASHFRVHNESAHYRMAAITKCQSRLYNNTAEKLESATSDDNGRITLTDRLGLVQVEETEKGKEHRFRLIALQGSADAYSKHAGLCRSTPLGRPVDEKTIVWPKGRALVDGNFSHRLTATLLRRYGFVETGGAGKLLLCRSHPLAHYRVMGICIDEAISDGRKDNTDVTIDALGHSSAWPGITDILRAMVESFFEWAQPVWLEGLRIAGELASKMRVVYERIRPSVVKAFRGIKIWLRPRG</sequence>